<evidence type="ECO:0000313" key="2">
    <source>
        <dbReference type="EMBL" id="PZX05823.1"/>
    </source>
</evidence>
<reference evidence="2 3" key="1">
    <citation type="submission" date="2018-06" db="EMBL/GenBank/DDBJ databases">
        <title>Genomic Encyclopedia of Type Strains, Phase IV (KMG-IV): sequencing the most valuable type-strain genomes for metagenomic binning, comparative biology and taxonomic classification.</title>
        <authorList>
            <person name="Goeker M."/>
        </authorList>
    </citation>
    <scope>NUCLEOTIDE SEQUENCE [LARGE SCALE GENOMIC DNA]</scope>
    <source>
        <strain evidence="2 3">DSM 5</strain>
    </source>
</reference>
<evidence type="ECO:0000313" key="3">
    <source>
        <dbReference type="Proteomes" id="UP000248646"/>
    </source>
</evidence>
<name>A0A2W7MG48_9BACI</name>
<organism evidence="2 3">
    <name type="scientific">Psychrobacillus insolitus</name>
    <dbReference type="NCBI Taxonomy" id="1461"/>
    <lineage>
        <taxon>Bacteria</taxon>
        <taxon>Bacillati</taxon>
        <taxon>Bacillota</taxon>
        <taxon>Bacilli</taxon>
        <taxon>Bacillales</taxon>
        <taxon>Bacillaceae</taxon>
        <taxon>Psychrobacillus</taxon>
    </lineage>
</organism>
<protein>
    <submittedName>
        <fullName evidence="2">Uncharacterized protein</fullName>
    </submittedName>
</protein>
<dbReference type="OrthoDB" id="2361717at2"/>
<dbReference type="Proteomes" id="UP000248646">
    <property type="component" value="Unassembled WGS sequence"/>
</dbReference>
<dbReference type="InterPro" id="IPR035218">
    <property type="entry name" value="DUF5327"/>
</dbReference>
<dbReference type="EMBL" id="QKZI01000002">
    <property type="protein sequence ID" value="PZX05823.1"/>
    <property type="molecule type" value="Genomic_DNA"/>
</dbReference>
<evidence type="ECO:0000256" key="1">
    <source>
        <dbReference type="SAM" id="MobiDB-lite"/>
    </source>
</evidence>
<dbReference type="Pfam" id="PF17261">
    <property type="entry name" value="DUF5327"/>
    <property type="match status" value="1"/>
</dbReference>
<comment type="caution">
    <text evidence="2">The sequence shown here is derived from an EMBL/GenBank/DDBJ whole genome shotgun (WGS) entry which is preliminary data.</text>
</comment>
<dbReference type="AlphaFoldDB" id="A0A2W7MG48"/>
<proteinExistence type="predicted"/>
<sequence>MISTDQILQQIEKQLGQAKVSDHEPTKREVLAAIRALCDVALNSTQSSSTHVFSPQNNPVTQMIPSPSAVASTPLKEQGANGESLFDF</sequence>
<keyword evidence="3" id="KW-1185">Reference proteome</keyword>
<gene>
    <name evidence="2" type="ORF">C7437_102289</name>
</gene>
<accession>A0A2W7MG48</accession>
<feature type="region of interest" description="Disordered" evidence="1">
    <location>
        <begin position="48"/>
        <end position="88"/>
    </location>
</feature>
<dbReference type="RefSeq" id="WP_111439263.1">
    <property type="nucleotide sequence ID" value="NZ_QKZI01000002.1"/>
</dbReference>
<feature type="compositionally biased region" description="Polar residues" evidence="1">
    <location>
        <begin position="48"/>
        <end position="71"/>
    </location>
</feature>